<name>A0A3M8D595_9BACL</name>
<sequence length="208" mass="23817">MKKTLFTVSAIALILGSSLYFSTSTSIKAASETNSIEKDVYIRDASYASFTDIKALENAADVIAEVKFSGKRETKVWEYEEGDTYTNTLTSVEVKKVHKGEVSKGEEIGVYEPAYISENGFHSIEGYNLMNKKGKYLLYLRTKKDGNYSVLGLYQGKYDLNETSTLNELKKFRSYEDVQDREYLGDEVEHFNKLKKENLKKYTQKDIY</sequence>
<proteinExistence type="predicted"/>
<evidence type="ECO:0000313" key="3">
    <source>
        <dbReference type="Proteomes" id="UP000269573"/>
    </source>
</evidence>
<gene>
    <name evidence="2" type="ORF">EDM59_19735</name>
</gene>
<dbReference type="EMBL" id="RHHU01000011">
    <property type="protein sequence ID" value="RNB83266.1"/>
    <property type="molecule type" value="Genomic_DNA"/>
</dbReference>
<dbReference type="Proteomes" id="UP000269573">
    <property type="component" value="Unassembled WGS sequence"/>
</dbReference>
<keyword evidence="3" id="KW-1185">Reference proteome</keyword>
<protein>
    <submittedName>
        <fullName evidence="2">Uncharacterized protein</fullName>
    </submittedName>
</protein>
<dbReference type="AlphaFoldDB" id="A0A3M8D595"/>
<accession>A0A3M8D595</accession>
<reference evidence="2 3" key="1">
    <citation type="submission" date="2018-10" db="EMBL/GenBank/DDBJ databases">
        <title>Phylogenomics of Brevibacillus.</title>
        <authorList>
            <person name="Dunlap C."/>
        </authorList>
    </citation>
    <scope>NUCLEOTIDE SEQUENCE [LARGE SCALE GENOMIC DNA]</scope>
    <source>
        <strain evidence="2 3">JCM 15774</strain>
    </source>
</reference>
<feature type="chain" id="PRO_5018317412" evidence="1">
    <location>
        <begin position="30"/>
        <end position="208"/>
    </location>
</feature>
<feature type="signal peptide" evidence="1">
    <location>
        <begin position="1"/>
        <end position="29"/>
    </location>
</feature>
<dbReference type="RefSeq" id="WP_122925187.1">
    <property type="nucleotide sequence ID" value="NZ_RHHU01000011.1"/>
</dbReference>
<comment type="caution">
    <text evidence="2">The sequence shown here is derived from an EMBL/GenBank/DDBJ whole genome shotgun (WGS) entry which is preliminary data.</text>
</comment>
<evidence type="ECO:0000256" key="1">
    <source>
        <dbReference type="SAM" id="SignalP"/>
    </source>
</evidence>
<keyword evidence="1" id="KW-0732">Signal</keyword>
<organism evidence="2 3">
    <name type="scientific">Brevibacillus nitrificans</name>
    <dbReference type="NCBI Taxonomy" id="651560"/>
    <lineage>
        <taxon>Bacteria</taxon>
        <taxon>Bacillati</taxon>
        <taxon>Bacillota</taxon>
        <taxon>Bacilli</taxon>
        <taxon>Bacillales</taxon>
        <taxon>Paenibacillaceae</taxon>
        <taxon>Brevibacillus</taxon>
    </lineage>
</organism>
<evidence type="ECO:0000313" key="2">
    <source>
        <dbReference type="EMBL" id="RNB83266.1"/>
    </source>
</evidence>